<evidence type="ECO:0000256" key="3">
    <source>
        <dbReference type="ARBA" id="ARBA00023163"/>
    </source>
</evidence>
<accession>A0ABT4S7B0</accession>
<protein>
    <submittedName>
        <fullName evidence="6">Helix-turn-helix domain containing protein</fullName>
    </submittedName>
</protein>
<gene>
    <name evidence="6" type="ORF">OUY22_06485</name>
</gene>
<dbReference type="Proteomes" id="UP001144036">
    <property type="component" value="Unassembled WGS sequence"/>
</dbReference>
<keyword evidence="7" id="KW-1185">Reference proteome</keyword>
<dbReference type="InterPro" id="IPR050109">
    <property type="entry name" value="HTH-type_TetR-like_transc_reg"/>
</dbReference>
<proteinExistence type="predicted"/>
<evidence type="ECO:0000256" key="2">
    <source>
        <dbReference type="ARBA" id="ARBA00023125"/>
    </source>
</evidence>
<dbReference type="InterPro" id="IPR001647">
    <property type="entry name" value="HTH_TetR"/>
</dbReference>
<dbReference type="PROSITE" id="PS50977">
    <property type="entry name" value="HTH_TETR_2"/>
    <property type="match status" value="1"/>
</dbReference>
<dbReference type="RefSeq" id="WP_270153863.1">
    <property type="nucleotide sequence ID" value="NZ_JAPNNL010000015.1"/>
</dbReference>
<dbReference type="PRINTS" id="PR00455">
    <property type="entry name" value="HTHTETR"/>
</dbReference>
<evidence type="ECO:0000256" key="1">
    <source>
        <dbReference type="ARBA" id="ARBA00023015"/>
    </source>
</evidence>
<organism evidence="6 7">
    <name type="scientific">Nonomuraea corallina</name>
    <dbReference type="NCBI Taxonomy" id="2989783"/>
    <lineage>
        <taxon>Bacteria</taxon>
        <taxon>Bacillati</taxon>
        <taxon>Actinomycetota</taxon>
        <taxon>Actinomycetes</taxon>
        <taxon>Streptosporangiales</taxon>
        <taxon>Streptosporangiaceae</taxon>
        <taxon>Nonomuraea</taxon>
    </lineage>
</organism>
<keyword evidence="1" id="KW-0805">Transcription regulation</keyword>
<dbReference type="PANTHER" id="PTHR30055:SF234">
    <property type="entry name" value="HTH-TYPE TRANSCRIPTIONAL REGULATOR BETI"/>
    <property type="match status" value="1"/>
</dbReference>
<sequence length="201" mass="21572">MMMAGLRERKKEETRRRIAGVALELFARRGYDAVTVGEIAEAAGVAKVTLFNYFPTKDCLVLDGIHDDIASIVTRRRPGQAPLDALREHYLATAAHGPGDVGRMPAQVRIIAATPVLMAGLHQASMGQRHELAAALRDSAGGETAARLMAAQITAAITTVQEAFFQRLASGTPLEEASRLFAGDVEFAFDQLRDGIGGNRS</sequence>
<dbReference type="Gene3D" id="1.10.10.60">
    <property type="entry name" value="Homeodomain-like"/>
    <property type="match status" value="1"/>
</dbReference>
<keyword evidence="2 4" id="KW-0238">DNA-binding</keyword>
<dbReference type="Pfam" id="PF00440">
    <property type="entry name" value="TetR_N"/>
    <property type="match status" value="1"/>
</dbReference>
<reference evidence="6" key="1">
    <citation type="submission" date="2022-11" db="EMBL/GenBank/DDBJ databases">
        <title>Nonomuraea corallina sp. nov., a new species of the genus Nonomuraea isolated from sea side sediment in Thai sea.</title>
        <authorList>
            <person name="Ngamcharungchit C."/>
            <person name="Matsumoto A."/>
            <person name="Suriyachadkun C."/>
            <person name="Panbangred W."/>
            <person name="Inahashi Y."/>
            <person name="Intra B."/>
        </authorList>
    </citation>
    <scope>NUCLEOTIDE SEQUENCE</scope>
    <source>
        <strain evidence="6">MCN248</strain>
    </source>
</reference>
<dbReference type="InterPro" id="IPR009057">
    <property type="entry name" value="Homeodomain-like_sf"/>
</dbReference>
<dbReference type="PANTHER" id="PTHR30055">
    <property type="entry name" value="HTH-TYPE TRANSCRIPTIONAL REGULATOR RUTR"/>
    <property type="match status" value="1"/>
</dbReference>
<dbReference type="SUPFAM" id="SSF46689">
    <property type="entry name" value="Homeodomain-like"/>
    <property type="match status" value="1"/>
</dbReference>
<evidence type="ECO:0000256" key="4">
    <source>
        <dbReference type="PROSITE-ProRule" id="PRU00335"/>
    </source>
</evidence>
<name>A0ABT4S7B0_9ACTN</name>
<evidence type="ECO:0000313" key="7">
    <source>
        <dbReference type="Proteomes" id="UP001144036"/>
    </source>
</evidence>
<feature type="DNA-binding region" description="H-T-H motif" evidence="4">
    <location>
        <begin position="35"/>
        <end position="54"/>
    </location>
</feature>
<evidence type="ECO:0000259" key="5">
    <source>
        <dbReference type="PROSITE" id="PS50977"/>
    </source>
</evidence>
<feature type="domain" description="HTH tetR-type" evidence="5">
    <location>
        <begin position="12"/>
        <end position="72"/>
    </location>
</feature>
<comment type="caution">
    <text evidence="6">The sequence shown here is derived from an EMBL/GenBank/DDBJ whole genome shotgun (WGS) entry which is preliminary data.</text>
</comment>
<keyword evidence="3" id="KW-0804">Transcription</keyword>
<dbReference type="Gene3D" id="1.10.357.10">
    <property type="entry name" value="Tetracycline Repressor, domain 2"/>
    <property type="match status" value="1"/>
</dbReference>
<dbReference type="EMBL" id="JAPNNL010000015">
    <property type="protein sequence ID" value="MDA0633062.1"/>
    <property type="molecule type" value="Genomic_DNA"/>
</dbReference>
<evidence type="ECO:0000313" key="6">
    <source>
        <dbReference type="EMBL" id="MDA0633062.1"/>
    </source>
</evidence>